<dbReference type="Gene3D" id="3.30.1690.10">
    <property type="entry name" value="TcpA-like pilin"/>
    <property type="match status" value="1"/>
</dbReference>
<sequence>MTTAPTRHVPRPAWPRLTAGFSLIEVSIVTAIVLLIAIIGVPALGSFVIENKVPKVGEALQRYITHAKTNAQGSGPTPYAGVHTGLLAQALRGSSVIAVTGEGASASVAHGLGGKGRGGHGTLTLAPAAVGEGGAGSAFTLTATHVNDAACPTLAAVMQRMADVIAVEGRGGSVVVKDATSIPAQPYDAARAQEQCSAGDANTFVFTVR</sequence>
<evidence type="ECO:0000259" key="2">
    <source>
        <dbReference type="Pfam" id="PF08805"/>
    </source>
</evidence>
<protein>
    <submittedName>
        <fullName evidence="3">Prepilin-type cleavage/methylation domain-containing protein</fullName>
    </submittedName>
</protein>
<dbReference type="RefSeq" id="WP_094854675.1">
    <property type="nucleotide sequence ID" value="NZ_NEVM01000005.1"/>
</dbReference>
<dbReference type="InterPro" id="IPR014911">
    <property type="entry name" value="PilS_N"/>
</dbReference>
<feature type="transmembrane region" description="Helical" evidence="1">
    <location>
        <begin position="20"/>
        <end position="45"/>
    </location>
</feature>
<dbReference type="AlphaFoldDB" id="A0A261S009"/>
<evidence type="ECO:0000313" key="3">
    <source>
        <dbReference type="EMBL" id="OZI30242.1"/>
    </source>
</evidence>
<evidence type="ECO:0000313" key="4">
    <source>
        <dbReference type="Proteomes" id="UP000216020"/>
    </source>
</evidence>
<name>A0A261S009_9BORD</name>
<proteinExistence type="predicted"/>
<accession>A0A261S009</accession>
<gene>
    <name evidence="3" type="ORF">CAL29_19490</name>
</gene>
<organism evidence="3 4">
    <name type="scientific">Bordetella genomosp. 10</name>
    <dbReference type="NCBI Taxonomy" id="1416804"/>
    <lineage>
        <taxon>Bacteria</taxon>
        <taxon>Pseudomonadati</taxon>
        <taxon>Pseudomonadota</taxon>
        <taxon>Betaproteobacteria</taxon>
        <taxon>Burkholderiales</taxon>
        <taxon>Alcaligenaceae</taxon>
        <taxon>Bordetella</taxon>
    </lineage>
</organism>
<dbReference type="InterPro" id="IPR012902">
    <property type="entry name" value="N_methyl_site"/>
</dbReference>
<reference evidence="4" key="1">
    <citation type="submission" date="2017-05" db="EMBL/GenBank/DDBJ databases">
        <title>Complete and WGS of Bordetella genogroups.</title>
        <authorList>
            <person name="Spilker T."/>
            <person name="Lipuma J."/>
        </authorList>
    </citation>
    <scope>NUCLEOTIDE SEQUENCE [LARGE SCALE GENOMIC DNA]</scope>
    <source>
        <strain evidence="4">AU16122</strain>
    </source>
</reference>
<dbReference type="OrthoDB" id="8683788at2"/>
<evidence type="ECO:0000256" key="1">
    <source>
        <dbReference type="SAM" id="Phobius"/>
    </source>
</evidence>
<dbReference type="EMBL" id="NEVM01000005">
    <property type="protein sequence ID" value="OZI30242.1"/>
    <property type="molecule type" value="Genomic_DNA"/>
</dbReference>
<dbReference type="InterPro" id="IPR045584">
    <property type="entry name" value="Pilin-like"/>
</dbReference>
<keyword evidence="1" id="KW-1133">Transmembrane helix</keyword>
<dbReference type="Pfam" id="PF08805">
    <property type="entry name" value="PilS"/>
    <property type="match status" value="1"/>
</dbReference>
<dbReference type="SUPFAM" id="SSF54523">
    <property type="entry name" value="Pili subunits"/>
    <property type="match status" value="1"/>
</dbReference>
<dbReference type="NCBIfam" id="TIGR02532">
    <property type="entry name" value="IV_pilin_GFxxxE"/>
    <property type="match status" value="1"/>
</dbReference>
<keyword evidence="4" id="KW-1185">Reference proteome</keyword>
<keyword evidence="1" id="KW-0812">Transmembrane</keyword>
<comment type="caution">
    <text evidence="3">The sequence shown here is derived from an EMBL/GenBank/DDBJ whole genome shotgun (WGS) entry which is preliminary data.</text>
</comment>
<dbReference type="PROSITE" id="PS00409">
    <property type="entry name" value="PROKAR_NTER_METHYL"/>
    <property type="match status" value="1"/>
</dbReference>
<keyword evidence="1" id="KW-0472">Membrane</keyword>
<dbReference type="Proteomes" id="UP000216020">
    <property type="component" value="Unassembled WGS sequence"/>
</dbReference>
<feature type="domain" description="Type 4 secretion system PilS N-terminal" evidence="2">
    <location>
        <begin position="121"/>
        <end position="208"/>
    </location>
</feature>